<evidence type="ECO:0000256" key="1">
    <source>
        <dbReference type="ARBA" id="ARBA00004308"/>
    </source>
</evidence>
<evidence type="ECO:0000313" key="6">
    <source>
        <dbReference type="Proteomes" id="UP000054047"/>
    </source>
</evidence>
<accession>A0A0C2GDQ3</accession>
<dbReference type="InterPro" id="IPR021832">
    <property type="entry name" value="ANKRD13"/>
</dbReference>
<dbReference type="InterPro" id="IPR055285">
    <property type="entry name" value="ANKRD13_C"/>
</dbReference>
<feature type="domain" description="Ankyrin repeat" evidence="4">
    <location>
        <begin position="52"/>
        <end position="103"/>
    </location>
</feature>
<dbReference type="EMBL" id="KN734965">
    <property type="protein sequence ID" value="KIH57009.1"/>
    <property type="molecule type" value="Genomic_DNA"/>
</dbReference>
<dbReference type="PANTHER" id="PTHR12447">
    <property type="entry name" value="ANKYRIN REPEAT DOMAIN-CONTAINING PROTEIN 13"/>
    <property type="match status" value="1"/>
</dbReference>
<dbReference type="GO" id="GO:0005737">
    <property type="term" value="C:cytoplasm"/>
    <property type="evidence" value="ECO:0007669"/>
    <property type="project" value="TreeGrafter"/>
</dbReference>
<dbReference type="AlphaFoldDB" id="A0A0C2GDQ3"/>
<feature type="domain" description="Ankyrin repeat" evidence="4">
    <location>
        <begin position="1"/>
        <end position="45"/>
    </location>
</feature>
<dbReference type="GO" id="GO:0012505">
    <property type="term" value="C:endomembrane system"/>
    <property type="evidence" value="ECO:0007669"/>
    <property type="project" value="UniProtKB-SubCell"/>
</dbReference>
<keyword evidence="3" id="KW-0472">Membrane</keyword>
<reference evidence="5 6" key="1">
    <citation type="submission" date="2013-12" db="EMBL/GenBank/DDBJ databases">
        <title>Draft genome of the parsitic nematode Ancylostoma duodenale.</title>
        <authorList>
            <person name="Mitreva M."/>
        </authorList>
    </citation>
    <scope>NUCLEOTIDE SEQUENCE [LARGE SCALE GENOMIC DNA]</scope>
    <source>
        <strain evidence="5 6">Zhejiang</strain>
    </source>
</reference>
<evidence type="ECO:0000256" key="3">
    <source>
        <dbReference type="ARBA" id="ARBA00023136"/>
    </source>
</evidence>
<evidence type="ECO:0000259" key="4">
    <source>
        <dbReference type="Pfam" id="PF11904"/>
    </source>
</evidence>
<proteinExistence type="predicted"/>
<keyword evidence="2" id="KW-0677">Repeat</keyword>
<gene>
    <name evidence="5" type="ORF">ANCDUO_12807</name>
</gene>
<comment type="subcellular location">
    <subcellularLocation>
        <location evidence="1">Endomembrane system</location>
    </subcellularLocation>
</comment>
<dbReference type="Proteomes" id="UP000054047">
    <property type="component" value="Unassembled WGS sequence"/>
</dbReference>
<dbReference type="PANTHER" id="PTHR12447:SF31">
    <property type="entry name" value="LD31969P"/>
    <property type="match status" value="1"/>
</dbReference>
<protein>
    <recommendedName>
        <fullName evidence="4">Ankyrin repeat domain-containing protein</fullName>
    </recommendedName>
</protein>
<dbReference type="OrthoDB" id="1585644at2759"/>
<dbReference type="Pfam" id="PF11904">
    <property type="entry name" value="ANKRD13_C"/>
    <property type="match status" value="2"/>
</dbReference>
<sequence>MTSPISTTFIDVDKIGFERSYRGGLLGWISSTEKTETIDEFECKVKTLFLSEIPLFHVVSAKITFGQINEPGPFVTPLETMSGFKVMAVAIEDDLFKIPASYRTIDDLNASLWWPEDEQDMSSLHGGASPSCNYFASSLISLLLLLSVITDHPSMQQQEEMLLQLAIQESFRSDGSGSSISNLGNF</sequence>
<evidence type="ECO:0000256" key="2">
    <source>
        <dbReference type="ARBA" id="ARBA00022737"/>
    </source>
</evidence>
<evidence type="ECO:0000313" key="5">
    <source>
        <dbReference type="EMBL" id="KIH57009.1"/>
    </source>
</evidence>
<keyword evidence="6" id="KW-1185">Reference proteome</keyword>
<name>A0A0C2GDQ3_9BILA</name>
<organism evidence="5 6">
    <name type="scientific">Ancylostoma duodenale</name>
    <dbReference type="NCBI Taxonomy" id="51022"/>
    <lineage>
        <taxon>Eukaryota</taxon>
        <taxon>Metazoa</taxon>
        <taxon>Ecdysozoa</taxon>
        <taxon>Nematoda</taxon>
        <taxon>Chromadorea</taxon>
        <taxon>Rhabditida</taxon>
        <taxon>Rhabditina</taxon>
        <taxon>Rhabditomorpha</taxon>
        <taxon>Strongyloidea</taxon>
        <taxon>Ancylostomatidae</taxon>
        <taxon>Ancylostomatinae</taxon>
        <taxon>Ancylostoma</taxon>
    </lineage>
</organism>